<keyword evidence="2" id="KW-1185">Reference proteome</keyword>
<organism evidence="1 2">
    <name type="scientific">Caligus rogercresseyi</name>
    <name type="common">Sea louse</name>
    <dbReference type="NCBI Taxonomy" id="217165"/>
    <lineage>
        <taxon>Eukaryota</taxon>
        <taxon>Metazoa</taxon>
        <taxon>Ecdysozoa</taxon>
        <taxon>Arthropoda</taxon>
        <taxon>Crustacea</taxon>
        <taxon>Multicrustacea</taxon>
        <taxon>Hexanauplia</taxon>
        <taxon>Copepoda</taxon>
        <taxon>Siphonostomatoida</taxon>
        <taxon>Caligidae</taxon>
        <taxon>Caligus</taxon>
    </lineage>
</organism>
<gene>
    <name evidence="1" type="ORF">FKW44_009515</name>
</gene>
<dbReference type="EMBL" id="CP045895">
    <property type="protein sequence ID" value="QQP49006.1"/>
    <property type="molecule type" value="Genomic_DNA"/>
</dbReference>
<dbReference type="AlphaFoldDB" id="A0A7T8HFU7"/>
<evidence type="ECO:0000313" key="1">
    <source>
        <dbReference type="EMBL" id="QQP49006.1"/>
    </source>
</evidence>
<name>A0A7T8HFU7_CALRO</name>
<protein>
    <submittedName>
        <fullName evidence="1">Uncharacterized protein</fullName>
    </submittedName>
</protein>
<reference evidence="2" key="1">
    <citation type="submission" date="2021-01" db="EMBL/GenBank/DDBJ databases">
        <title>Caligus Genome Assembly.</title>
        <authorList>
            <person name="Gallardo-Escarate C."/>
        </authorList>
    </citation>
    <scope>NUCLEOTIDE SEQUENCE [LARGE SCALE GENOMIC DNA]</scope>
</reference>
<proteinExistence type="predicted"/>
<evidence type="ECO:0000313" key="2">
    <source>
        <dbReference type="Proteomes" id="UP000595437"/>
    </source>
</evidence>
<dbReference type="Proteomes" id="UP000595437">
    <property type="component" value="Chromosome 6"/>
</dbReference>
<sequence length="85" mass="9398">MLVGIANEEMGCVGGIFLEIVLTDGFEESGETRLGAFVENNLGALFQEALHGEGDVKEIRRLTRGIHISKKFLYFASKVPSFFVF</sequence>
<accession>A0A7T8HFU7</accession>